<keyword evidence="4" id="KW-0472">Membrane</keyword>
<dbReference type="Proteomes" id="UP001603857">
    <property type="component" value="Unassembled WGS sequence"/>
</dbReference>
<comment type="function">
    <text evidence="3">Component of the exocyst complex.</text>
</comment>
<comment type="similarity">
    <text evidence="1 3">Belongs to the EXO70 family.</text>
</comment>
<feature type="transmembrane region" description="Helical" evidence="4">
    <location>
        <begin position="42"/>
        <end position="61"/>
    </location>
</feature>
<dbReference type="PANTHER" id="PTHR12542">
    <property type="entry name" value="EXOCYST COMPLEX PROTEIN EXO70"/>
    <property type="match status" value="1"/>
</dbReference>
<feature type="domain" description="Exocyst complex subunit Exo70 C-terminal" evidence="5">
    <location>
        <begin position="373"/>
        <end position="719"/>
    </location>
</feature>
<organism evidence="6 7">
    <name type="scientific">Flemingia macrophylla</name>
    <dbReference type="NCBI Taxonomy" id="520843"/>
    <lineage>
        <taxon>Eukaryota</taxon>
        <taxon>Viridiplantae</taxon>
        <taxon>Streptophyta</taxon>
        <taxon>Embryophyta</taxon>
        <taxon>Tracheophyta</taxon>
        <taxon>Spermatophyta</taxon>
        <taxon>Magnoliopsida</taxon>
        <taxon>eudicotyledons</taxon>
        <taxon>Gunneridae</taxon>
        <taxon>Pentapetalae</taxon>
        <taxon>rosids</taxon>
        <taxon>fabids</taxon>
        <taxon>Fabales</taxon>
        <taxon>Fabaceae</taxon>
        <taxon>Papilionoideae</taxon>
        <taxon>50 kb inversion clade</taxon>
        <taxon>NPAAA clade</taxon>
        <taxon>indigoferoid/millettioid clade</taxon>
        <taxon>Phaseoleae</taxon>
        <taxon>Flemingia</taxon>
    </lineage>
</organism>
<feature type="transmembrane region" description="Helical" evidence="4">
    <location>
        <begin position="73"/>
        <end position="91"/>
    </location>
</feature>
<dbReference type="InterPro" id="IPR004140">
    <property type="entry name" value="Exo70"/>
</dbReference>
<evidence type="ECO:0000259" key="5">
    <source>
        <dbReference type="Pfam" id="PF03081"/>
    </source>
</evidence>
<evidence type="ECO:0000256" key="2">
    <source>
        <dbReference type="ARBA" id="ARBA00022448"/>
    </source>
</evidence>
<feature type="transmembrane region" description="Helical" evidence="4">
    <location>
        <begin position="147"/>
        <end position="168"/>
    </location>
</feature>
<dbReference type="Pfam" id="PF03081">
    <property type="entry name" value="Exo70_C"/>
    <property type="match status" value="1"/>
</dbReference>
<keyword evidence="3" id="KW-0653">Protein transport</keyword>
<gene>
    <name evidence="6" type="ORF">Fmac_012138</name>
</gene>
<dbReference type="EMBL" id="JBGMDY010000004">
    <property type="protein sequence ID" value="KAL2337692.1"/>
    <property type="molecule type" value="Genomic_DNA"/>
</dbReference>
<feature type="transmembrane region" description="Helical" evidence="4">
    <location>
        <begin position="12"/>
        <end position="30"/>
    </location>
</feature>
<proteinExistence type="inferred from homology"/>
<sequence>MNKSWVQQAKVWRFVSFVLSIIGLFCFALSSTFNDLCGKWRWWKILFYILFSSVICLAVLFTKAWPSSASLSLEARVGFLFLMITSVYSFYFDKLVKVKPDAYSLASSAAFAIMSVGLSRLVHFGFGVNLLSYFCGLLTVQLMKIKFWLVIVGGSFCFLLIKLCYTPLINNNNGDNVESGSLLSSRTSVSQGINIITSTSNSISKADVSLENEYLALIVDSDSQDSYSEQVLSSFDELISGSCSFKYDERIARAVRFQSSQEDKCDDDSIRLQLMDCIKELEKENETLIPMVCNHVEKYLKATVDSVVYPDVNLLKDALPSEPMRRLHTTVELMLASGLCIECCHVYSNWRREFIEQCLTELGLQLEALHVGNWIKTCKAAANILFPIERILCHDVFSGFSQLAHVSFTKISAKLTIRLLSFIHIIVKSGSYLPNHLFNSIIPKMSESLYQLAYTLPFSGSEVGLLLRGEVSRVLKRLDDLIELENLICRNTAQATVSGGGLHPITQQAMKNICDIYLTKDSYIWRPIQEHDLVVPIPNSGGKSLLSVQITRMIELLESNLEAMSGAYNSALGYVFMMNNLHYIGREASKLGTILDDDWFKKNTAKVGQNLELYRSTSWNKILDLLKLESDDALPLIPNIVAESMRDKLNMFNLHFEETCNVQSTWIISDKELRERTIASIENVLVSAYGIFIGRFQNIFGDHAFEYIEHGIKDIADRLSFLFLVND</sequence>
<keyword evidence="2 3" id="KW-0813">Transport</keyword>
<accession>A0ABD1MPF5</accession>
<dbReference type="InterPro" id="IPR016159">
    <property type="entry name" value="Cullin_repeat-like_dom_sf"/>
</dbReference>
<feature type="transmembrane region" description="Helical" evidence="4">
    <location>
        <begin position="111"/>
        <end position="135"/>
    </location>
</feature>
<dbReference type="PANTHER" id="PTHR12542:SF180">
    <property type="entry name" value="EXOCYST SUBUNIT EXO70 FAMILY PROTEIN"/>
    <property type="match status" value="1"/>
</dbReference>
<name>A0ABD1MPF5_9FABA</name>
<dbReference type="AlphaFoldDB" id="A0ABD1MPF5"/>
<dbReference type="Gene3D" id="1.20.1280.170">
    <property type="entry name" value="Exocyst complex component Exo70"/>
    <property type="match status" value="1"/>
</dbReference>
<keyword evidence="4" id="KW-0812">Transmembrane</keyword>
<comment type="caution">
    <text evidence="6">The sequence shown here is derived from an EMBL/GenBank/DDBJ whole genome shotgun (WGS) entry which is preliminary data.</text>
</comment>
<evidence type="ECO:0000256" key="4">
    <source>
        <dbReference type="SAM" id="Phobius"/>
    </source>
</evidence>
<evidence type="ECO:0000313" key="6">
    <source>
        <dbReference type="EMBL" id="KAL2337692.1"/>
    </source>
</evidence>
<dbReference type="GO" id="GO:0015031">
    <property type="term" value="P:protein transport"/>
    <property type="evidence" value="ECO:0007669"/>
    <property type="project" value="UniProtKB-KW"/>
</dbReference>
<keyword evidence="3" id="KW-0268">Exocytosis</keyword>
<evidence type="ECO:0000256" key="3">
    <source>
        <dbReference type="RuleBase" id="RU365026"/>
    </source>
</evidence>
<evidence type="ECO:0000256" key="1">
    <source>
        <dbReference type="ARBA" id="ARBA00006756"/>
    </source>
</evidence>
<evidence type="ECO:0000313" key="7">
    <source>
        <dbReference type="Proteomes" id="UP001603857"/>
    </source>
</evidence>
<keyword evidence="7" id="KW-1185">Reference proteome</keyword>
<keyword evidence="4" id="KW-1133">Transmembrane helix</keyword>
<dbReference type="SUPFAM" id="SSF74788">
    <property type="entry name" value="Cullin repeat-like"/>
    <property type="match status" value="1"/>
</dbReference>
<dbReference type="InterPro" id="IPR046364">
    <property type="entry name" value="Exo70_C"/>
</dbReference>
<dbReference type="GO" id="GO:0006887">
    <property type="term" value="P:exocytosis"/>
    <property type="evidence" value="ECO:0007669"/>
    <property type="project" value="UniProtKB-KW"/>
</dbReference>
<reference evidence="6 7" key="1">
    <citation type="submission" date="2024-08" db="EMBL/GenBank/DDBJ databases">
        <title>Insights into the chromosomal genome structure of Flemingia macrophylla.</title>
        <authorList>
            <person name="Ding Y."/>
            <person name="Zhao Y."/>
            <person name="Bi W."/>
            <person name="Wu M."/>
            <person name="Zhao G."/>
            <person name="Gong Y."/>
            <person name="Li W."/>
            <person name="Zhang P."/>
        </authorList>
    </citation>
    <scope>NUCLEOTIDE SEQUENCE [LARGE SCALE GENOMIC DNA]</scope>
    <source>
        <strain evidence="6">DYQJB</strain>
        <tissue evidence="6">Leaf</tissue>
    </source>
</reference>
<protein>
    <recommendedName>
        <fullName evidence="3">Exocyst subunit Exo70 family protein</fullName>
    </recommendedName>
</protein>